<accession>A0AAD6VT45</accession>
<dbReference type="AlphaFoldDB" id="A0AAD6VT45"/>
<gene>
    <name evidence="10" type="ORF">GGX14DRAFT_662706</name>
</gene>
<reference evidence="10" key="1">
    <citation type="submission" date="2023-03" db="EMBL/GenBank/DDBJ databases">
        <title>Massive genome expansion in bonnet fungi (Mycena s.s.) driven by repeated elements and novel gene families across ecological guilds.</title>
        <authorList>
            <consortium name="Lawrence Berkeley National Laboratory"/>
            <person name="Harder C.B."/>
            <person name="Miyauchi S."/>
            <person name="Viragh M."/>
            <person name="Kuo A."/>
            <person name="Thoen E."/>
            <person name="Andreopoulos B."/>
            <person name="Lu D."/>
            <person name="Skrede I."/>
            <person name="Drula E."/>
            <person name="Henrissat B."/>
            <person name="Morin E."/>
            <person name="Kohler A."/>
            <person name="Barry K."/>
            <person name="LaButti K."/>
            <person name="Morin E."/>
            <person name="Salamov A."/>
            <person name="Lipzen A."/>
            <person name="Mereny Z."/>
            <person name="Hegedus B."/>
            <person name="Baldrian P."/>
            <person name="Stursova M."/>
            <person name="Weitz H."/>
            <person name="Taylor A."/>
            <person name="Grigoriev I.V."/>
            <person name="Nagy L.G."/>
            <person name="Martin F."/>
            <person name="Kauserud H."/>
        </authorList>
    </citation>
    <scope>NUCLEOTIDE SEQUENCE</scope>
    <source>
        <strain evidence="10">9144</strain>
    </source>
</reference>
<evidence type="ECO:0000256" key="8">
    <source>
        <dbReference type="SAM" id="MobiDB-lite"/>
    </source>
</evidence>
<keyword evidence="7" id="KW-0967">Endosome</keyword>
<feature type="compositionally biased region" description="Low complexity" evidence="8">
    <location>
        <begin position="152"/>
        <end position="179"/>
    </location>
</feature>
<comment type="caution">
    <text evidence="10">The sequence shown here is derived from an EMBL/GenBank/DDBJ whole genome shotgun (WGS) entry which is preliminary data.</text>
</comment>
<keyword evidence="6 7" id="KW-0653">Protein transport</keyword>
<dbReference type="PROSITE" id="PS51495">
    <property type="entry name" value="GLUE"/>
    <property type="match status" value="1"/>
</dbReference>
<dbReference type="Gene3D" id="6.10.140.260">
    <property type="match status" value="1"/>
</dbReference>
<comment type="subunit">
    <text evidence="7">Component of the endosomal sorting complex required for transport II (ESCRT-II).</text>
</comment>
<comment type="function">
    <text evidence="7">Component of the ESCRT-II complex (endosomal sorting complex required for transport II), which is required for multivesicular body (MVB) formation and sorting of endosomal cargo proteins into MVBs.</text>
</comment>
<dbReference type="Pfam" id="PF04157">
    <property type="entry name" value="EAP30"/>
    <property type="match status" value="1"/>
</dbReference>
<feature type="domain" description="GLUE N-terminal" evidence="9">
    <location>
        <begin position="10"/>
        <end position="276"/>
    </location>
</feature>
<evidence type="ECO:0000313" key="10">
    <source>
        <dbReference type="EMBL" id="KAJ7222129.1"/>
    </source>
</evidence>
<dbReference type="PANTHER" id="PTHR13128:SF12">
    <property type="entry name" value="VACUOLAR PROTEIN-SORTING-ASSOCIATED PROTEIN 36"/>
    <property type="match status" value="1"/>
</dbReference>
<dbReference type="Proteomes" id="UP001219525">
    <property type="component" value="Unassembled WGS sequence"/>
</dbReference>
<dbReference type="InterPro" id="IPR021648">
    <property type="entry name" value="GLUE_dom"/>
</dbReference>
<dbReference type="Gene3D" id="2.30.30.380">
    <property type="entry name" value="Zn-finger domain of Sec23/24"/>
    <property type="match status" value="1"/>
</dbReference>
<dbReference type="GO" id="GO:0000814">
    <property type="term" value="C:ESCRT II complex"/>
    <property type="evidence" value="ECO:0007669"/>
    <property type="project" value="UniProtKB-UniRule"/>
</dbReference>
<dbReference type="InterPro" id="IPR036388">
    <property type="entry name" value="WH-like_DNA-bd_sf"/>
</dbReference>
<dbReference type="Gene3D" id="2.30.29.30">
    <property type="entry name" value="Pleckstrin-homology domain (PH domain)/Phosphotyrosine-binding domain (PTB)"/>
    <property type="match status" value="1"/>
</dbReference>
<keyword evidence="11" id="KW-1185">Reference proteome</keyword>
<name>A0AAD6VT45_9AGAR</name>
<sequence length="546" mass="57372">MTLRRCTKSVDGTIPIPALVYNDEELLASQDGVGIYDGTQKSANHQSGTIHVTTHRLFFVSAARARAHSFALDLDLVSQTDHYAGLFKSSPKVTLHISTEIASSSSTGAADAADDTPFASWECQVCGYRNPPGRSPAAARICGLCGVPRDSVPSPHSNPPLSSSLPPSSSLPTLRAPPSGSGADERACPACTFLNHPALRACEMCGTTLPIPPAAASSQSAPSSRPSSPDPDDDDDDDASARIIKVSFRKGGDRAFYGVLRRSLKSKAWVAATTMRSPATSPGDMGSGIARILRDAESTAGGRTAHMSAAFQDLEALMVKAADMVRLAADLNERLTATATALPGGAATEPEEATFIRSSLAQLGLQMAGAPVTQDMMQDERRWVESLTRELARVLQGASGSGLMRDRGVIALDEVWGGWNRARGVALLPPTTLLQVVPHLPAHTTPPIAARTLPSGLRVLHTPPFAPAAFAARLAGLLALAGPKTTTEVAAEERVPVGLAAELVGEVEADGEVCRDDGACMIRGGDVEVRWWGNVFHGCAWDGQRV</sequence>
<keyword evidence="4" id="KW-0863">Zinc-finger</keyword>
<dbReference type="SUPFAM" id="SSF50729">
    <property type="entry name" value="PH domain-like"/>
    <property type="match status" value="2"/>
</dbReference>
<feature type="compositionally biased region" description="Low complexity" evidence="8">
    <location>
        <begin position="214"/>
        <end position="227"/>
    </location>
</feature>
<dbReference type="GO" id="GO:0008270">
    <property type="term" value="F:zinc ion binding"/>
    <property type="evidence" value="ECO:0007669"/>
    <property type="project" value="UniProtKB-KW"/>
</dbReference>
<organism evidence="10 11">
    <name type="scientific">Mycena pura</name>
    <dbReference type="NCBI Taxonomy" id="153505"/>
    <lineage>
        <taxon>Eukaryota</taxon>
        <taxon>Fungi</taxon>
        <taxon>Dikarya</taxon>
        <taxon>Basidiomycota</taxon>
        <taxon>Agaricomycotina</taxon>
        <taxon>Agaricomycetes</taxon>
        <taxon>Agaricomycetidae</taxon>
        <taxon>Agaricales</taxon>
        <taxon>Marasmiineae</taxon>
        <taxon>Mycenaceae</taxon>
        <taxon>Mycena</taxon>
    </lineage>
</organism>
<evidence type="ECO:0000256" key="2">
    <source>
        <dbReference type="ARBA" id="ARBA00022448"/>
    </source>
</evidence>
<dbReference type="GO" id="GO:0043328">
    <property type="term" value="P:protein transport to vacuole involved in ubiquitin-dependent protein catabolic process via the multivesicular body sorting pathway"/>
    <property type="evidence" value="ECO:0007669"/>
    <property type="project" value="UniProtKB-UniRule"/>
</dbReference>
<keyword evidence="5" id="KW-0862">Zinc</keyword>
<dbReference type="Gene3D" id="1.10.10.10">
    <property type="entry name" value="Winged helix-like DNA-binding domain superfamily/Winged helix DNA-binding domain"/>
    <property type="match status" value="2"/>
</dbReference>
<dbReference type="GO" id="GO:0032266">
    <property type="term" value="F:phosphatidylinositol-3-phosphate binding"/>
    <property type="evidence" value="ECO:0007669"/>
    <property type="project" value="UniProtKB-UniRule"/>
</dbReference>
<dbReference type="InterPro" id="IPR037855">
    <property type="entry name" value="Vps36"/>
</dbReference>
<evidence type="ECO:0000256" key="4">
    <source>
        <dbReference type="ARBA" id="ARBA00022771"/>
    </source>
</evidence>
<dbReference type="SUPFAM" id="SSF46785">
    <property type="entry name" value="Winged helix' DNA-binding domain"/>
    <property type="match status" value="1"/>
</dbReference>
<feature type="region of interest" description="Disordered" evidence="8">
    <location>
        <begin position="213"/>
        <end position="238"/>
    </location>
</feature>
<evidence type="ECO:0000256" key="3">
    <source>
        <dbReference type="ARBA" id="ARBA00022723"/>
    </source>
</evidence>
<dbReference type="InterPro" id="IPR001876">
    <property type="entry name" value="Znf_RanBP2"/>
</dbReference>
<keyword evidence="7" id="KW-0963">Cytoplasm</keyword>
<proteinExistence type="inferred from homology"/>
<dbReference type="SMART" id="SM00547">
    <property type="entry name" value="ZnF_RBZ"/>
    <property type="match status" value="2"/>
</dbReference>
<dbReference type="Pfam" id="PF11605">
    <property type="entry name" value="Vps36_ESCRT-II"/>
    <property type="match status" value="1"/>
</dbReference>
<dbReference type="InterPro" id="IPR036390">
    <property type="entry name" value="WH_DNA-bd_sf"/>
</dbReference>
<dbReference type="EMBL" id="JARJCW010000007">
    <property type="protein sequence ID" value="KAJ7222129.1"/>
    <property type="molecule type" value="Genomic_DNA"/>
</dbReference>
<evidence type="ECO:0000256" key="6">
    <source>
        <dbReference type="ARBA" id="ARBA00022927"/>
    </source>
</evidence>
<dbReference type="GO" id="GO:0043130">
    <property type="term" value="F:ubiquitin binding"/>
    <property type="evidence" value="ECO:0007669"/>
    <property type="project" value="UniProtKB-UniRule"/>
</dbReference>
<evidence type="ECO:0000256" key="1">
    <source>
        <dbReference type="ARBA" id="ARBA00009697"/>
    </source>
</evidence>
<evidence type="ECO:0000256" key="7">
    <source>
        <dbReference type="RuleBase" id="RU367095"/>
    </source>
</evidence>
<comment type="subcellular location">
    <subcellularLocation>
        <location evidence="7">Cytoplasm</location>
    </subcellularLocation>
    <subcellularLocation>
        <location evidence="7">Endosome</location>
    </subcellularLocation>
</comment>
<evidence type="ECO:0000313" key="11">
    <source>
        <dbReference type="Proteomes" id="UP001219525"/>
    </source>
</evidence>
<dbReference type="PANTHER" id="PTHR13128">
    <property type="entry name" value="VACUOLAR PROTEIN-SORTING-ASSOCIATED PROTEIN 36"/>
    <property type="match status" value="1"/>
</dbReference>
<protein>
    <recommendedName>
        <fullName evidence="7">Vacuolar protein-sorting-associated protein 36</fullName>
    </recommendedName>
    <alternativeName>
        <fullName evidence="7">ESCRT-II complex subunit VPS36</fullName>
    </alternativeName>
</protein>
<keyword evidence="3" id="KW-0479">Metal-binding</keyword>
<dbReference type="InterPro" id="IPR040608">
    <property type="entry name" value="Snf8/Vps36"/>
</dbReference>
<dbReference type="InterPro" id="IPR011993">
    <property type="entry name" value="PH-like_dom_sf"/>
</dbReference>
<feature type="region of interest" description="Disordered" evidence="8">
    <location>
        <begin position="152"/>
        <end position="182"/>
    </location>
</feature>
<keyword evidence="2 7" id="KW-0813">Transport</keyword>
<evidence type="ECO:0000256" key="5">
    <source>
        <dbReference type="ARBA" id="ARBA00022833"/>
    </source>
</evidence>
<comment type="similarity">
    <text evidence="1 7">Belongs to the VPS36 family.</text>
</comment>
<dbReference type="GO" id="GO:0031902">
    <property type="term" value="C:late endosome membrane"/>
    <property type="evidence" value="ECO:0007669"/>
    <property type="project" value="UniProtKB-UniRule"/>
</dbReference>
<evidence type="ECO:0000259" key="9">
    <source>
        <dbReference type="PROSITE" id="PS51495"/>
    </source>
</evidence>